<organism evidence="10 11">
    <name type="scientific">Oryza sativa subsp. indica</name>
    <name type="common">Rice</name>
    <dbReference type="NCBI Taxonomy" id="39946"/>
    <lineage>
        <taxon>Eukaryota</taxon>
        <taxon>Viridiplantae</taxon>
        <taxon>Streptophyta</taxon>
        <taxon>Embryophyta</taxon>
        <taxon>Tracheophyta</taxon>
        <taxon>Spermatophyta</taxon>
        <taxon>Magnoliopsida</taxon>
        <taxon>Liliopsida</taxon>
        <taxon>Poales</taxon>
        <taxon>Poaceae</taxon>
        <taxon>BOP clade</taxon>
        <taxon>Oryzoideae</taxon>
        <taxon>Oryzeae</taxon>
        <taxon>Oryzinae</taxon>
        <taxon>Oryza</taxon>
        <taxon>Oryza sativa</taxon>
    </lineage>
</organism>
<name>A2WR53_ORYSI</name>
<dbReference type="InterPro" id="IPR008271">
    <property type="entry name" value="Ser/Thr_kinase_AS"/>
</dbReference>
<evidence type="ECO:0000256" key="8">
    <source>
        <dbReference type="ARBA" id="ARBA00023180"/>
    </source>
</evidence>
<gene>
    <name evidence="10" type="ORF">OsI_02339</name>
</gene>
<accession>A2WR53</accession>
<evidence type="ECO:0000256" key="7">
    <source>
        <dbReference type="ARBA" id="ARBA00023157"/>
    </source>
</evidence>
<dbReference type="EMBL" id="CM000126">
    <property type="protein sequence ID" value="EAY74449.1"/>
    <property type="molecule type" value="Genomic_DNA"/>
</dbReference>
<dbReference type="GO" id="GO:0005886">
    <property type="term" value="C:plasma membrane"/>
    <property type="evidence" value="ECO:0007669"/>
    <property type="project" value="TreeGrafter"/>
</dbReference>
<evidence type="ECO:0000313" key="11">
    <source>
        <dbReference type="Proteomes" id="UP000007015"/>
    </source>
</evidence>
<dbReference type="PROSITE" id="PS00108">
    <property type="entry name" value="PROTEIN_KINASE_ST"/>
    <property type="match status" value="1"/>
</dbReference>
<keyword evidence="6" id="KW-0067">ATP-binding</keyword>
<dbReference type="OMA" id="TRYINIA"/>
<feature type="domain" description="Protein kinase" evidence="9">
    <location>
        <begin position="1"/>
        <end position="232"/>
    </location>
</feature>
<keyword evidence="1" id="KW-0723">Serine/threonine-protein kinase</keyword>
<dbReference type="InterPro" id="IPR011009">
    <property type="entry name" value="Kinase-like_dom_sf"/>
</dbReference>
<dbReference type="Proteomes" id="UP000007015">
    <property type="component" value="Chromosome 1"/>
</dbReference>
<keyword evidence="5" id="KW-0418">Kinase</keyword>
<evidence type="ECO:0000256" key="2">
    <source>
        <dbReference type="ARBA" id="ARBA00022679"/>
    </source>
</evidence>
<protein>
    <recommendedName>
        <fullName evidence="9">Protein kinase domain-containing protein</fullName>
    </recommendedName>
</protein>
<keyword evidence="2" id="KW-0808">Transferase</keyword>
<dbReference type="PROSITE" id="PS50011">
    <property type="entry name" value="PROTEIN_KINASE_DOM"/>
    <property type="match status" value="1"/>
</dbReference>
<dbReference type="GO" id="GO:0004674">
    <property type="term" value="F:protein serine/threonine kinase activity"/>
    <property type="evidence" value="ECO:0007669"/>
    <property type="project" value="UniProtKB-KW"/>
</dbReference>
<keyword evidence="8" id="KW-0325">Glycoprotein</keyword>
<evidence type="ECO:0000256" key="4">
    <source>
        <dbReference type="ARBA" id="ARBA00022741"/>
    </source>
</evidence>
<evidence type="ECO:0000256" key="3">
    <source>
        <dbReference type="ARBA" id="ARBA00022729"/>
    </source>
</evidence>
<dbReference type="InterPro" id="IPR001245">
    <property type="entry name" value="Ser-Thr/Tyr_kinase_cat_dom"/>
</dbReference>
<evidence type="ECO:0000313" key="10">
    <source>
        <dbReference type="EMBL" id="EAY74449.1"/>
    </source>
</evidence>
<keyword evidence="4" id="KW-0547">Nucleotide-binding</keyword>
<reference evidence="10 11" key="1">
    <citation type="journal article" date="2005" name="PLoS Biol.">
        <title>The genomes of Oryza sativa: a history of duplications.</title>
        <authorList>
            <person name="Yu J."/>
            <person name="Wang J."/>
            <person name="Lin W."/>
            <person name="Li S."/>
            <person name="Li H."/>
            <person name="Zhou J."/>
            <person name="Ni P."/>
            <person name="Dong W."/>
            <person name="Hu S."/>
            <person name="Zeng C."/>
            <person name="Zhang J."/>
            <person name="Zhang Y."/>
            <person name="Li R."/>
            <person name="Xu Z."/>
            <person name="Li S."/>
            <person name="Li X."/>
            <person name="Zheng H."/>
            <person name="Cong L."/>
            <person name="Lin L."/>
            <person name="Yin J."/>
            <person name="Geng J."/>
            <person name="Li G."/>
            <person name="Shi J."/>
            <person name="Liu J."/>
            <person name="Lv H."/>
            <person name="Li J."/>
            <person name="Wang J."/>
            <person name="Deng Y."/>
            <person name="Ran L."/>
            <person name="Shi X."/>
            <person name="Wang X."/>
            <person name="Wu Q."/>
            <person name="Li C."/>
            <person name="Ren X."/>
            <person name="Wang J."/>
            <person name="Wang X."/>
            <person name="Li D."/>
            <person name="Liu D."/>
            <person name="Zhang X."/>
            <person name="Ji Z."/>
            <person name="Zhao W."/>
            <person name="Sun Y."/>
            <person name="Zhang Z."/>
            <person name="Bao J."/>
            <person name="Han Y."/>
            <person name="Dong L."/>
            <person name="Ji J."/>
            <person name="Chen P."/>
            <person name="Wu S."/>
            <person name="Liu J."/>
            <person name="Xiao Y."/>
            <person name="Bu D."/>
            <person name="Tan J."/>
            <person name="Yang L."/>
            <person name="Ye C."/>
            <person name="Zhang J."/>
            <person name="Xu J."/>
            <person name="Zhou Y."/>
            <person name="Yu Y."/>
            <person name="Zhang B."/>
            <person name="Zhuang S."/>
            <person name="Wei H."/>
            <person name="Liu B."/>
            <person name="Lei M."/>
            <person name="Yu H."/>
            <person name="Li Y."/>
            <person name="Xu H."/>
            <person name="Wei S."/>
            <person name="He X."/>
            <person name="Fang L."/>
            <person name="Zhang Z."/>
            <person name="Zhang Y."/>
            <person name="Huang X."/>
            <person name="Su Z."/>
            <person name="Tong W."/>
            <person name="Li J."/>
            <person name="Tong Z."/>
            <person name="Li S."/>
            <person name="Ye J."/>
            <person name="Wang L."/>
            <person name="Fang L."/>
            <person name="Lei T."/>
            <person name="Chen C."/>
            <person name="Chen H."/>
            <person name="Xu Z."/>
            <person name="Li H."/>
            <person name="Huang H."/>
            <person name="Zhang F."/>
            <person name="Xu H."/>
            <person name="Li N."/>
            <person name="Zhao C."/>
            <person name="Li S."/>
            <person name="Dong L."/>
            <person name="Huang Y."/>
            <person name="Li L."/>
            <person name="Xi Y."/>
            <person name="Qi Q."/>
            <person name="Li W."/>
            <person name="Zhang B."/>
            <person name="Hu W."/>
            <person name="Zhang Y."/>
            <person name="Tian X."/>
            <person name="Jiao Y."/>
            <person name="Liang X."/>
            <person name="Jin J."/>
            <person name="Gao L."/>
            <person name="Zheng W."/>
            <person name="Hao B."/>
            <person name="Liu S."/>
            <person name="Wang W."/>
            <person name="Yuan L."/>
            <person name="Cao M."/>
            <person name="McDermott J."/>
            <person name="Samudrala R."/>
            <person name="Wang J."/>
            <person name="Wong G.K."/>
            <person name="Yang H."/>
        </authorList>
    </citation>
    <scope>NUCLEOTIDE SEQUENCE [LARGE SCALE GENOMIC DNA]</scope>
    <source>
        <strain evidence="11">cv. 93-11</strain>
    </source>
</reference>
<proteinExistence type="predicted"/>
<dbReference type="STRING" id="39946.A2WR53"/>
<keyword evidence="3" id="KW-0732">Signal</keyword>
<dbReference type="SMART" id="SM00220">
    <property type="entry name" value="S_TKc"/>
    <property type="match status" value="1"/>
</dbReference>
<dbReference type="Pfam" id="PF07714">
    <property type="entry name" value="PK_Tyr_Ser-Thr"/>
    <property type="match status" value="1"/>
</dbReference>
<evidence type="ECO:0000256" key="1">
    <source>
        <dbReference type="ARBA" id="ARBA00022527"/>
    </source>
</evidence>
<sequence>MNTQEDEALIWGLEGRSSEFTVYDFSHVLEATDETRRALVDWNKRLAIINGIAQGLLYLHKHSRLRIIHRDLKAGNILLDHEMNPKISDFGLAKIFSTNDTEGNTKRIVGTYGYMAPEYASEGLFSIKSDVFSFGVLILETVSGKRTSSFHRHGDFINLLGHAWQMWKDETWLQLVDTSLVIESHTPEMARCINIALLCVQENAADRPTMSEVVAMLTSESMTLPEPKYPAFYHMRVTKEEPSTVIMEIMQDNLVGMIPNKEGVTMVNMLDLHEVVNMKQVVSLGSVIILDDLGGIT</sequence>
<dbReference type="Gramene" id="BGIOSGA001459-TA">
    <property type="protein sequence ID" value="BGIOSGA001459-PA"/>
    <property type="gene ID" value="BGIOSGA001459"/>
</dbReference>
<evidence type="ECO:0000256" key="5">
    <source>
        <dbReference type="ARBA" id="ARBA00022777"/>
    </source>
</evidence>
<dbReference type="GO" id="GO:0005524">
    <property type="term" value="F:ATP binding"/>
    <property type="evidence" value="ECO:0007669"/>
    <property type="project" value="UniProtKB-KW"/>
</dbReference>
<dbReference type="FunFam" id="1.10.510.10:FF:000060">
    <property type="entry name" value="G-type lectin S-receptor-like serine/threonine-protein kinase"/>
    <property type="match status" value="1"/>
</dbReference>
<dbReference type="Gene3D" id="1.10.510.10">
    <property type="entry name" value="Transferase(Phosphotransferase) domain 1"/>
    <property type="match status" value="1"/>
</dbReference>
<dbReference type="AlphaFoldDB" id="A2WR53"/>
<dbReference type="InterPro" id="IPR000719">
    <property type="entry name" value="Prot_kinase_dom"/>
</dbReference>
<keyword evidence="7" id="KW-1015">Disulfide bond</keyword>
<dbReference type="SUPFAM" id="SSF56112">
    <property type="entry name" value="Protein kinase-like (PK-like)"/>
    <property type="match status" value="1"/>
</dbReference>
<dbReference type="PANTHER" id="PTHR27002:SF935">
    <property type="entry name" value="OS11G0681400 PROTEIN"/>
    <property type="match status" value="1"/>
</dbReference>
<evidence type="ECO:0000256" key="6">
    <source>
        <dbReference type="ARBA" id="ARBA00022840"/>
    </source>
</evidence>
<keyword evidence="11" id="KW-1185">Reference proteome</keyword>
<evidence type="ECO:0000259" key="9">
    <source>
        <dbReference type="PROSITE" id="PS50011"/>
    </source>
</evidence>
<dbReference type="HOGENOM" id="CLU_000288_21_3_1"/>
<dbReference type="PANTHER" id="PTHR27002">
    <property type="entry name" value="RECEPTOR-LIKE SERINE/THREONINE-PROTEIN KINASE SD1-8"/>
    <property type="match status" value="1"/>
</dbReference>